<keyword evidence="3" id="KW-1185">Reference proteome</keyword>
<accession>A0A432V7Z9</accession>
<dbReference type="OrthoDB" id="9761586at2"/>
<sequence>MSIMMPSTQVAASPQMGELVRILRHADAKLRRSSPSTALGDDRHAVVGLFDETGAVVALSRRAWLASLAATVRSVLDAFGGTLPVGELAVSNDPYAGGTHVTDFTVVRPLAGGTGYLAARFHTLDIGGEQLGSITPRAAEIWEEGVLVPPLRLARSGQADFDAATMLDFNSRLPDVLRGDLKAAVRTLDELDVALATAGLGGRDAHAALLEEARARMRDELAELQDGSWSTTGRIHHCCTGVDVPFELKLTVAAGQLRFAFPVEPAGVKAFVNSSAGTTASALLAPLAAGLPDAACNAVLLDRVTIATTPGSLFHAQAPLPTGYAPYITAGELARRAAELAGQAGLRVAPYEHWFALPARPFSLPGCDDPGCPFPKVGGDTHKTRYAPGARS</sequence>
<evidence type="ECO:0000313" key="2">
    <source>
        <dbReference type="EMBL" id="RUM98285.1"/>
    </source>
</evidence>
<dbReference type="RefSeq" id="WP_128626665.1">
    <property type="nucleotide sequence ID" value="NZ_RKST01000007.1"/>
</dbReference>
<dbReference type="Pfam" id="PF02538">
    <property type="entry name" value="Hydantoinase_B"/>
    <property type="match status" value="1"/>
</dbReference>
<evidence type="ECO:0000259" key="1">
    <source>
        <dbReference type="Pfam" id="PF02538"/>
    </source>
</evidence>
<dbReference type="AlphaFoldDB" id="A0A432V7Z9"/>
<feature type="domain" description="Hydantoinase B/oxoprolinase" evidence="1">
    <location>
        <begin position="19"/>
        <end position="325"/>
    </location>
</feature>
<gene>
    <name evidence="2" type="ORF">EET67_09325</name>
</gene>
<reference evidence="2 3" key="1">
    <citation type="submission" date="2018-11" db="EMBL/GenBank/DDBJ databases">
        <title>Pseudaminobacter arsenicus sp. nov., an arsenic-resistant bacterium isolated from arsenic-rich aquifers.</title>
        <authorList>
            <person name="Mu Y."/>
        </authorList>
    </citation>
    <scope>NUCLEOTIDE SEQUENCE [LARGE SCALE GENOMIC DNA]</scope>
    <source>
        <strain evidence="2 3">CB3</strain>
    </source>
</reference>
<protein>
    <recommendedName>
        <fullName evidence="1">Hydantoinase B/oxoprolinase domain-containing protein</fullName>
    </recommendedName>
</protein>
<comment type="caution">
    <text evidence="2">The sequence shown here is derived from an EMBL/GenBank/DDBJ whole genome shotgun (WGS) entry which is preliminary data.</text>
</comment>
<dbReference type="Proteomes" id="UP000281647">
    <property type="component" value="Unassembled WGS sequence"/>
</dbReference>
<dbReference type="EMBL" id="RKST01000007">
    <property type="protein sequence ID" value="RUM98285.1"/>
    <property type="molecule type" value="Genomic_DNA"/>
</dbReference>
<organism evidence="2 3">
    <name type="scientific">Borborobacter arsenicus</name>
    <dbReference type="NCBI Taxonomy" id="1851146"/>
    <lineage>
        <taxon>Bacteria</taxon>
        <taxon>Pseudomonadati</taxon>
        <taxon>Pseudomonadota</taxon>
        <taxon>Alphaproteobacteria</taxon>
        <taxon>Hyphomicrobiales</taxon>
        <taxon>Phyllobacteriaceae</taxon>
        <taxon>Borborobacter</taxon>
    </lineage>
</organism>
<dbReference type="GO" id="GO:0003824">
    <property type="term" value="F:catalytic activity"/>
    <property type="evidence" value="ECO:0007669"/>
    <property type="project" value="InterPro"/>
</dbReference>
<dbReference type="InterPro" id="IPR003692">
    <property type="entry name" value="Hydantoinase_B"/>
</dbReference>
<name>A0A432V7Z9_9HYPH</name>
<proteinExistence type="predicted"/>
<evidence type="ECO:0000313" key="3">
    <source>
        <dbReference type="Proteomes" id="UP000281647"/>
    </source>
</evidence>